<sequence length="94" mass="10547">MVKQLAVNGEHVVSLTVVARDPVAVDLRDTIWATRIKRGVFILWRRACTEHLTGARLIKTNTGINAPNRFKHVDGAHARCFGGIDRLIEAHTYM</sequence>
<protein>
    <submittedName>
        <fullName evidence="1">Unannotated protein</fullName>
    </submittedName>
</protein>
<reference evidence="1" key="1">
    <citation type="submission" date="2020-05" db="EMBL/GenBank/DDBJ databases">
        <authorList>
            <person name="Chiriac C."/>
            <person name="Salcher M."/>
            <person name="Ghai R."/>
            <person name="Kavagutti S V."/>
        </authorList>
    </citation>
    <scope>NUCLEOTIDE SEQUENCE</scope>
</reference>
<dbReference type="AlphaFoldDB" id="A0A6J7P8C3"/>
<evidence type="ECO:0000313" key="1">
    <source>
        <dbReference type="EMBL" id="CAB4999092.1"/>
    </source>
</evidence>
<organism evidence="1">
    <name type="scientific">freshwater metagenome</name>
    <dbReference type="NCBI Taxonomy" id="449393"/>
    <lineage>
        <taxon>unclassified sequences</taxon>
        <taxon>metagenomes</taxon>
        <taxon>ecological metagenomes</taxon>
    </lineage>
</organism>
<accession>A0A6J7P8C3</accession>
<name>A0A6J7P8C3_9ZZZZ</name>
<proteinExistence type="predicted"/>
<gene>
    <name evidence="1" type="ORF">UFOPK4043_00374</name>
</gene>
<dbReference type="EMBL" id="CAFBPA010000037">
    <property type="protein sequence ID" value="CAB4999092.1"/>
    <property type="molecule type" value="Genomic_DNA"/>
</dbReference>